<dbReference type="Pfam" id="PF00162">
    <property type="entry name" value="PGK"/>
    <property type="match status" value="1"/>
</dbReference>
<dbReference type="OrthoDB" id="9808460at2"/>
<keyword evidence="8 12" id="KW-0547">Nucleotide-binding</keyword>
<feature type="binding site" evidence="12 13">
    <location>
        <begin position="59"/>
        <end position="62"/>
    </location>
    <ligand>
        <name>substrate</name>
    </ligand>
</feature>
<evidence type="ECO:0000256" key="5">
    <source>
        <dbReference type="ARBA" id="ARBA00013061"/>
    </source>
</evidence>
<dbReference type="PRINTS" id="PR00477">
    <property type="entry name" value="PHGLYCKINASE"/>
</dbReference>
<evidence type="ECO:0000256" key="14">
    <source>
        <dbReference type="PIRSR" id="PIRSR000724-2"/>
    </source>
</evidence>
<comment type="caution">
    <text evidence="12">Lacks conserved residue(s) required for the propagation of feature annotation.</text>
</comment>
<reference evidence="16 17" key="1">
    <citation type="journal article" date="2012" name="ISME J.">
        <title>Nitrification expanded: discovery, physiology and genomics of a nitrite-oxidizing bacterium from the phylum Chloroflexi.</title>
        <authorList>
            <person name="Sorokin D.Y."/>
            <person name="Lucker S."/>
            <person name="Vejmelkova D."/>
            <person name="Kostrikina N.A."/>
            <person name="Kleerebezem R."/>
            <person name="Rijpstra W.I."/>
            <person name="Damste J.S."/>
            <person name="Le Paslier D."/>
            <person name="Muyzer G."/>
            <person name="Wagner M."/>
            <person name="van Loosdrecht M.C."/>
            <person name="Daims H."/>
        </authorList>
    </citation>
    <scope>NUCLEOTIDE SEQUENCE [LARGE SCALE GENOMIC DNA]</scope>
    <source>
        <strain evidence="17">none</strain>
    </source>
</reference>
<dbReference type="EMBL" id="CAGS01000094">
    <property type="protein sequence ID" value="CCF83069.1"/>
    <property type="molecule type" value="Genomic_DNA"/>
</dbReference>
<accession>I4EEF7</accession>
<keyword evidence="11 12" id="KW-0324">Glycolysis</keyword>
<keyword evidence="9 12" id="KW-0418">Kinase</keyword>
<evidence type="ECO:0000256" key="13">
    <source>
        <dbReference type="PIRSR" id="PIRSR000724-1"/>
    </source>
</evidence>
<gene>
    <name evidence="12 16" type="primary">pgk</name>
    <name evidence="16" type="ORF">NITHO_1830001</name>
</gene>
<dbReference type="GO" id="GO:0005524">
    <property type="term" value="F:ATP binding"/>
    <property type="evidence" value="ECO:0007669"/>
    <property type="project" value="UniProtKB-KW"/>
</dbReference>
<feature type="binding site" evidence="13">
    <location>
        <position position="36"/>
    </location>
    <ligand>
        <name>(2R)-3-phosphoglycerate</name>
        <dbReference type="ChEBI" id="CHEBI:58272"/>
    </ligand>
</feature>
<feature type="binding site" evidence="12 14">
    <location>
        <position position="201"/>
    </location>
    <ligand>
        <name>ATP</name>
        <dbReference type="ChEBI" id="CHEBI:30616"/>
    </ligand>
</feature>
<evidence type="ECO:0000256" key="10">
    <source>
        <dbReference type="ARBA" id="ARBA00022840"/>
    </source>
</evidence>
<dbReference type="GO" id="GO:0005829">
    <property type="term" value="C:cytosol"/>
    <property type="evidence" value="ECO:0007669"/>
    <property type="project" value="TreeGrafter"/>
</dbReference>
<dbReference type="CDD" id="cd00318">
    <property type="entry name" value="Phosphoglycerate_kinase"/>
    <property type="match status" value="1"/>
</dbReference>
<feature type="binding site" evidence="12 13">
    <location>
        <begin position="21"/>
        <end position="23"/>
    </location>
    <ligand>
        <name>substrate</name>
    </ligand>
</feature>
<dbReference type="InterPro" id="IPR015824">
    <property type="entry name" value="Phosphoglycerate_kinase_N"/>
</dbReference>
<evidence type="ECO:0000256" key="12">
    <source>
        <dbReference type="HAMAP-Rule" id="MF_00145"/>
    </source>
</evidence>
<feature type="binding site" evidence="12 14">
    <location>
        <position position="323"/>
    </location>
    <ligand>
        <name>ATP</name>
        <dbReference type="ChEBI" id="CHEBI:30616"/>
    </ligand>
</feature>
<evidence type="ECO:0000256" key="11">
    <source>
        <dbReference type="ARBA" id="ARBA00023152"/>
    </source>
</evidence>
<dbReference type="RefSeq" id="WP_008475803.1">
    <property type="nucleotide sequence ID" value="NZ_CAGS01000094.1"/>
</dbReference>
<dbReference type="FunFam" id="3.40.50.1260:FF:000003">
    <property type="entry name" value="Phosphoglycerate kinase"/>
    <property type="match status" value="1"/>
</dbReference>
<dbReference type="InterPro" id="IPR015911">
    <property type="entry name" value="Phosphoglycerate_kinase_CS"/>
</dbReference>
<feature type="binding site" evidence="12">
    <location>
        <position position="151"/>
    </location>
    <ligand>
        <name>substrate</name>
    </ligand>
</feature>
<name>I4EEF7_9BACT</name>
<dbReference type="FunFam" id="3.40.50.1260:FF:000006">
    <property type="entry name" value="Phosphoglycerate kinase"/>
    <property type="match status" value="1"/>
</dbReference>
<dbReference type="PANTHER" id="PTHR11406:SF23">
    <property type="entry name" value="PHOSPHOGLYCERATE KINASE 1, CHLOROPLASTIC-RELATED"/>
    <property type="match status" value="1"/>
</dbReference>
<dbReference type="PROSITE" id="PS00111">
    <property type="entry name" value="PGLYCERATE_KINASE"/>
    <property type="match status" value="1"/>
</dbReference>
<evidence type="ECO:0000256" key="1">
    <source>
        <dbReference type="ARBA" id="ARBA00000642"/>
    </source>
</evidence>
<proteinExistence type="inferred from homology"/>
<feature type="binding site" evidence="12">
    <location>
        <position position="36"/>
    </location>
    <ligand>
        <name>substrate</name>
    </ligand>
</feature>
<sequence>MEIRTLQDLDVRGKRVLVRVDYNVPIEDGRITDDTRIRATLPTIAALREAGARTVLVSHLGRPKGQVRENLRLAPVARHLSELLGVDVAYARDTVGPEAQAMVAGLADGDVGLLENVRFDPREEKNDPEFARELASLADCFVNDAFGTAHRAHASTVGVAALLPSAAGLLLEREIAALSRVTSEPEHPFALILGGAKVSDKIGVIDHLLTRVDLILIGGGMANTFLKVQGVEIGRSLVENDKLDVAESALNRAKELGVNVLLPVDAVVAGKLSADAPRRTVPINEVGPDDAIFDIGPVTVAGFAAALANTRTVVWNGPMGVFEVAPFADGTRGVADAVARSTGFTVVGGGDSVAAIEQLGAADRISHISTGGGATLEFLEGKDLPGIAILRKDAAAHA</sequence>
<keyword evidence="12" id="KW-0963">Cytoplasm</keyword>
<feature type="binding site" evidence="13">
    <location>
        <position position="118"/>
    </location>
    <ligand>
        <name>(2R)-3-phosphoglycerate</name>
        <dbReference type="ChEBI" id="CHEBI:58272"/>
    </ligand>
</feature>
<comment type="caution">
    <text evidence="16">The sequence shown here is derived from an EMBL/GenBank/DDBJ whole genome shotgun (WGS) entry which is preliminary data.</text>
</comment>
<dbReference type="HAMAP" id="MF_00145">
    <property type="entry name" value="Phosphoglyc_kinase"/>
    <property type="match status" value="1"/>
</dbReference>
<dbReference type="AlphaFoldDB" id="I4EEF7"/>
<dbReference type="UniPathway" id="UPA00109">
    <property type="reaction ID" value="UER00185"/>
</dbReference>
<evidence type="ECO:0000313" key="16">
    <source>
        <dbReference type="EMBL" id="CCF83069.1"/>
    </source>
</evidence>
<dbReference type="GO" id="GO:0006096">
    <property type="term" value="P:glycolytic process"/>
    <property type="evidence" value="ECO:0007669"/>
    <property type="project" value="UniProtKB-UniRule"/>
</dbReference>
<dbReference type="SUPFAM" id="SSF53748">
    <property type="entry name" value="Phosphoglycerate kinase"/>
    <property type="match status" value="1"/>
</dbReference>
<keyword evidence="10 12" id="KW-0067">ATP-binding</keyword>
<evidence type="ECO:0000256" key="3">
    <source>
        <dbReference type="ARBA" id="ARBA00008982"/>
    </source>
</evidence>
<dbReference type="InterPro" id="IPR036043">
    <property type="entry name" value="Phosphoglycerate_kinase_sf"/>
</dbReference>
<dbReference type="Proteomes" id="UP000004221">
    <property type="component" value="Unassembled WGS sequence"/>
</dbReference>
<evidence type="ECO:0000256" key="15">
    <source>
        <dbReference type="RuleBase" id="RU000532"/>
    </source>
</evidence>
<feature type="binding site" evidence="12">
    <location>
        <position position="118"/>
    </location>
    <ligand>
        <name>substrate</name>
    </ligand>
</feature>
<feature type="binding site" evidence="13">
    <location>
        <position position="151"/>
    </location>
    <ligand>
        <name>(2R)-3-phosphoglycerate</name>
        <dbReference type="ChEBI" id="CHEBI:58272"/>
    </ligand>
</feature>
<dbReference type="PIRSF" id="PIRSF000724">
    <property type="entry name" value="Pgk"/>
    <property type="match status" value="1"/>
</dbReference>
<comment type="subunit">
    <text evidence="4 12">Monomer.</text>
</comment>
<dbReference type="GO" id="GO:0004618">
    <property type="term" value="F:phosphoglycerate kinase activity"/>
    <property type="evidence" value="ECO:0007669"/>
    <property type="project" value="UniProtKB-UniRule"/>
</dbReference>
<evidence type="ECO:0000256" key="4">
    <source>
        <dbReference type="ARBA" id="ARBA00011245"/>
    </source>
</evidence>
<keyword evidence="17" id="KW-1185">Reference proteome</keyword>
<dbReference type="EC" id="2.7.2.3" evidence="5 12"/>
<dbReference type="PANTHER" id="PTHR11406">
    <property type="entry name" value="PHOSPHOGLYCERATE KINASE"/>
    <property type="match status" value="1"/>
</dbReference>
<protein>
    <recommendedName>
        <fullName evidence="6 12">Phosphoglycerate kinase</fullName>
        <ecNumber evidence="5 12">2.7.2.3</ecNumber>
    </recommendedName>
</protein>
<comment type="similarity">
    <text evidence="3 12 15">Belongs to the phosphoglycerate kinase family.</text>
</comment>
<dbReference type="Gene3D" id="3.40.50.1260">
    <property type="entry name" value="Phosphoglycerate kinase, N-terminal domain"/>
    <property type="match status" value="2"/>
</dbReference>
<evidence type="ECO:0000256" key="7">
    <source>
        <dbReference type="ARBA" id="ARBA00022679"/>
    </source>
</evidence>
<comment type="pathway">
    <text evidence="2 12">Carbohydrate degradation; glycolysis; pyruvate from D-glyceraldehyde 3-phosphate: step 2/5.</text>
</comment>
<evidence type="ECO:0000256" key="8">
    <source>
        <dbReference type="ARBA" id="ARBA00022741"/>
    </source>
</evidence>
<dbReference type="GO" id="GO:0006094">
    <property type="term" value="P:gluconeogenesis"/>
    <property type="evidence" value="ECO:0007669"/>
    <property type="project" value="TreeGrafter"/>
</dbReference>
<dbReference type="GO" id="GO:0043531">
    <property type="term" value="F:ADP binding"/>
    <property type="evidence" value="ECO:0007669"/>
    <property type="project" value="TreeGrafter"/>
</dbReference>
<evidence type="ECO:0000256" key="9">
    <source>
        <dbReference type="ARBA" id="ARBA00022777"/>
    </source>
</evidence>
<feature type="binding site" evidence="12 14">
    <location>
        <begin position="349"/>
        <end position="352"/>
    </location>
    <ligand>
        <name>ATP</name>
        <dbReference type="ChEBI" id="CHEBI:30616"/>
    </ligand>
</feature>
<organism evidence="16 17">
    <name type="scientific">Nitrolancea hollandica Lb</name>
    <dbReference type="NCBI Taxonomy" id="1129897"/>
    <lineage>
        <taxon>Bacteria</taxon>
        <taxon>Pseudomonadati</taxon>
        <taxon>Thermomicrobiota</taxon>
        <taxon>Thermomicrobia</taxon>
        <taxon>Sphaerobacterales</taxon>
        <taxon>Sphaerobacterineae</taxon>
        <taxon>Sphaerobacteraceae</taxon>
        <taxon>Nitrolancea</taxon>
    </lineage>
</organism>
<comment type="subcellular location">
    <subcellularLocation>
        <location evidence="12">Cytoplasm</location>
    </subcellularLocation>
</comment>
<evidence type="ECO:0000313" key="17">
    <source>
        <dbReference type="Proteomes" id="UP000004221"/>
    </source>
</evidence>
<keyword evidence="7 12" id="KW-0808">Transferase</keyword>
<comment type="catalytic activity">
    <reaction evidence="1 12 15">
        <text>(2R)-3-phosphoglycerate + ATP = (2R)-3-phospho-glyceroyl phosphate + ADP</text>
        <dbReference type="Rhea" id="RHEA:14801"/>
        <dbReference type="ChEBI" id="CHEBI:30616"/>
        <dbReference type="ChEBI" id="CHEBI:57604"/>
        <dbReference type="ChEBI" id="CHEBI:58272"/>
        <dbReference type="ChEBI" id="CHEBI:456216"/>
        <dbReference type="EC" id="2.7.2.3"/>
    </reaction>
</comment>
<evidence type="ECO:0000256" key="6">
    <source>
        <dbReference type="ARBA" id="ARBA00016471"/>
    </source>
</evidence>
<dbReference type="InterPro" id="IPR001576">
    <property type="entry name" value="Phosphoglycerate_kinase"/>
</dbReference>
<evidence type="ECO:0000256" key="2">
    <source>
        <dbReference type="ARBA" id="ARBA00004838"/>
    </source>
</evidence>